<accession>A0ABV6Y6G4</accession>
<dbReference type="RefSeq" id="WP_203270201.1">
    <property type="nucleotide sequence ID" value="NZ_JAFBID010000003.1"/>
</dbReference>
<organism evidence="1 2">
    <name type="scientific">Microvirga arabica</name>
    <dbReference type="NCBI Taxonomy" id="1128671"/>
    <lineage>
        <taxon>Bacteria</taxon>
        <taxon>Pseudomonadati</taxon>
        <taxon>Pseudomonadota</taxon>
        <taxon>Alphaproteobacteria</taxon>
        <taxon>Hyphomicrobiales</taxon>
        <taxon>Methylobacteriaceae</taxon>
        <taxon>Microvirga</taxon>
    </lineage>
</organism>
<sequence>MSIPTLIFRTIRWSAWDGCEAGLEHLDVRPADGGLDISGVVIAQEEDAQFGLSYRLKLDALWHTKEVQLRTTSGHVLHLESDGRGHWQENGRDRPDLQGCIDVDIQATPITNTLPIRRLDLDTGESMEIRLCYITLPDLTVFASNQRYTAIEAGSLYRFESLEDDFTADLPVDEDGFVLDYPGLFKRLG</sequence>
<dbReference type="SUPFAM" id="SSF159275">
    <property type="entry name" value="PA1994-like"/>
    <property type="match status" value="1"/>
</dbReference>
<reference evidence="1 2" key="1">
    <citation type="submission" date="2024-09" db="EMBL/GenBank/DDBJ databases">
        <title>Nodulacao em especies de Leguminosae Basais da Amazonia e Caracterizacao dos Rizobios e Bacterias Associadas aos Nodulos.</title>
        <authorList>
            <person name="Jambeiro I.C.A."/>
            <person name="Lopes I.S."/>
            <person name="Aguiar E.R.G.R."/>
            <person name="Santos A.F.J."/>
            <person name="Dos Santos J.M.F."/>
            <person name="Gross E."/>
        </authorList>
    </citation>
    <scope>NUCLEOTIDE SEQUENCE [LARGE SCALE GENOMIC DNA]</scope>
    <source>
        <strain evidence="1 2">BRUESC1165</strain>
    </source>
</reference>
<dbReference type="Pfam" id="PF06475">
    <property type="entry name" value="Glycolipid_bind"/>
    <property type="match status" value="1"/>
</dbReference>
<dbReference type="Proteomes" id="UP001593940">
    <property type="component" value="Unassembled WGS sequence"/>
</dbReference>
<dbReference type="EMBL" id="JBHOMY010000022">
    <property type="protein sequence ID" value="MFC1456655.1"/>
    <property type="molecule type" value="Genomic_DNA"/>
</dbReference>
<name>A0ABV6Y6G4_9HYPH</name>
<comment type="caution">
    <text evidence="1">The sequence shown here is derived from an EMBL/GenBank/DDBJ whole genome shotgun (WGS) entry which is preliminary data.</text>
</comment>
<keyword evidence="2" id="KW-1185">Reference proteome</keyword>
<protein>
    <submittedName>
        <fullName evidence="1">Glycolipid-binding domain-containing protein</fullName>
    </submittedName>
</protein>
<gene>
    <name evidence="1" type="ORF">ACETIH_08005</name>
</gene>
<dbReference type="InterPro" id="IPR009467">
    <property type="entry name" value="Glycolipid-bd_prot_put"/>
</dbReference>
<proteinExistence type="predicted"/>
<evidence type="ECO:0000313" key="1">
    <source>
        <dbReference type="EMBL" id="MFC1456655.1"/>
    </source>
</evidence>
<evidence type="ECO:0000313" key="2">
    <source>
        <dbReference type="Proteomes" id="UP001593940"/>
    </source>
</evidence>